<proteinExistence type="predicted"/>
<feature type="non-terminal residue" evidence="2">
    <location>
        <position position="111"/>
    </location>
</feature>
<keyword evidence="3" id="KW-1185">Reference proteome</keyword>
<reference evidence="2 3" key="1">
    <citation type="submission" date="2020-04" db="EMBL/GenBank/DDBJ databases">
        <title>Perkinsus olseni comparative genomics.</title>
        <authorList>
            <person name="Bogema D.R."/>
        </authorList>
    </citation>
    <scope>NUCLEOTIDE SEQUENCE [LARGE SCALE GENOMIC DNA]</scope>
    <source>
        <strain evidence="2 3">ATCC PRA-207</strain>
    </source>
</reference>
<dbReference type="Proteomes" id="UP000553632">
    <property type="component" value="Unassembled WGS sequence"/>
</dbReference>
<name>A0A7J6Q5X8_PEROL</name>
<comment type="caution">
    <text evidence="2">The sequence shown here is derived from an EMBL/GenBank/DDBJ whole genome shotgun (WGS) entry which is preliminary data.</text>
</comment>
<dbReference type="AlphaFoldDB" id="A0A7J6Q5X8"/>
<accession>A0A7J6Q5X8</accession>
<organism evidence="2 3">
    <name type="scientific">Perkinsus olseni</name>
    <name type="common">Perkinsus atlanticus</name>
    <dbReference type="NCBI Taxonomy" id="32597"/>
    <lineage>
        <taxon>Eukaryota</taxon>
        <taxon>Sar</taxon>
        <taxon>Alveolata</taxon>
        <taxon>Perkinsozoa</taxon>
        <taxon>Perkinsea</taxon>
        <taxon>Perkinsida</taxon>
        <taxon>Perkinsidae</taxon>
        <taxon>Perkinsus</taxon>
    </lineage>
</organism>
<dbReference type="EMBL" id="JABANO010035187">
    <property type="protein sequence ID" value="KAF4703905.1"/>
    <property type="molecule type" value="Genomic_DNA"/>
</dbReference>
<evidence type="ECO:0000313" key="2">
    <source>
        <dbReference type="EMBL" id="KAF4703905.1"/>
    </source>
</evidence>
<evidence type="ECO:0000313" key="3">
    <source>
        <dbReference type="Proteomes" id="UP000553632"/>
    </source>
</evidence>
<evidence type="ECO:0000256" key="1">
    <source>
        <dbReference type="SAM" id="MobiDB-lite"/>
    </source>
</evidence>
<protein>
    <submittedName>
        <fullName evidence="2">Uncharacterized protein</fullName>
    </submittedName>
</protein>
<sequence>MRIVARLWDGKRMRWRPILVVIFLVSSLSVGRRTLRSALIRKGRHLERFNAAKWDRKSEIVLFVMKMLTAIGEYVFIDHEEESPSGDDPAPRDVRLLGQRRSGSLMTGSSG</sequence>
<gene>
    <name evidence="2" type="ORF">FOZ63_018608</name>
</gene>
<feature type="region of interest" description="Disordered" evidence="1">
    <location>
        <begin position="81"/>
        <end position="111"/>
    </location>
</feature>
<feature type="compositionally biased region" description="Polar residues" evidence="1">
    <location>
        <begin position="101"/>
        <end position="111"/>
    </location>
</feature>